<dbReference type="InterPro" id="IPR011990">
    <property type="entry name" value="TPR-like_helical_dom_sf"/>
</dbReference>
<reference evidence="2 3" key="1">
    <citation type="submission" date="2018-04" db="EMBL/GenBank/DDBJ databases">
        <title>The genome of golden apple snail Pomacea canaliculata provides insight into stress tolerance and invasive adaptation.</title>
        <authorList>
            <person name="Liu C."/>
            <person name="Liu B."/>
            <person name="Ren Y."/>
            <person name="Zhang Y."/>
            <person name="Wang H."/>
            <person name="Li S."/>
            <person name="Jiang F."/>
            <person name="Yin L."/>
            <person name="Zhang G."/>
            <person name="Qian W."/>
            <person name="Fan W."/>
        </authorList>
    </citation>
    <scope>NUCLEOTIDE SEQUENCE [LARGE SCALE GENOMIC DNA]</scope>
    <source>
        <strain evidence="2">SZHN2017</strain>
        <tissue evidence="2">Muscle</tissue>
    </source>
</reference>
<feature type="region of interest" description="Disordered" evidence="1">
    <location>
        <begin position="224"/>
        <end position="251"/>
    </location>
</feature>
<dbReference type="AlphaFoldDB" id="A0A2T7NLN7"/>
<dbReference type="PANTHER" id="PTHR15175:SF0">
    <property type="entry name" value="SH3 DOMAIN-CONTAINING PROTEIN C23A1.17"/>
    <property type="match status" value="1"/>
</dbReference>
<name>A0A2T7NLN7_POMCA</name>
<dbReference type="STRING" id="400727.A0A2T7NLN7"/>
<dbReference type="InterPro" id="IPR051864">
    <property type="entry name" value="NCF2_NOXA1"/>
</dbReference>
<keyword evidence="3" id="KW-1185">Reference proteome</keyword>
<feature type="compositionally biased region" description="Pro residues" evidence="1">
    <location>
        <begin position="234"/>
        <end position="248"/>
    </location>
</feature>
<gene>
    <name evidence="2" type="ORF">C0Q70_17881</name>
</gene>
<evidence type="ECO:0000256" key="1">
    <source>
        <dbReference type="SAM" id="MobiDB-lite"/>
    </source>
</evidence>
<comment type="caution">
    <text evidence="2">The sequence shown here is derived from an EMBL/GenBank/DDBJ whole genome shotgun (WGS) entry which is preliminary data.</text>
</comment>
<protein>
    <submittedName>
        <fullName evidence="2">Uncharacterized protein</fullName>
    </submittedName>
</protein>
<evidence type="ECO:0000313" key="2">
    <source>
        <dbReference type="EMBL" id="PVD22078.1"/>
    </source>
</evidence>
<dbReference type="GO" id="GO:0016176">
    <property type="term" value="F:superoxide-generating NADPH oxidase activator activity"/>
    <property type="evidence" value="ECO:0007669"/>
    <property type="project" value="TreeGrafter"/>
</dbReference>
<dbReference type="PANTHER" id="PTHR15175">
    <property type="entry name" value="NEUTROPHIL CYTOSOLIC FACTOR 2, NEUTROPHIL NADPH OXIDASE FACTOR 2"/>
    <property type="match status" value="1"/>
</dbReference>
<dbReference type="EMBL" id="PZQS01000011">
    <property type="protein sequence ID" value="PVD22078.1"/>
    <property type="molecule type" value="Genomic_DNA"/>
</dbReference>
<accession>A0A2T7NLN7</accession>
<dbReference type="GO" id="GO:0042554">
    <property type="term" value="P:superoxide anion generation"/>
    <property type="evidence" value="ECO:0007669"/>
    <property type="project" value="TreeGrafter"/>
</dbReference>
<dbReference type="SUPFAM" id="SSF48452">
    <property type="entry name" value="TPR-like"/>
    <property type="match status" value="1"/>
</dbReference>
<proteinExistence type="predicted"/>
<dbReference type="Proteomes" id="UP000245119">
    <property type="component" value="Linkage Group LG11"/>
</dbReference>
<dbReference type="OrthoDB" id="9450131at2759"/>
<sequence length="339" mass="37638">MASKVSPKIVSVWQKAVEAFDDNRLEEAREQFREIHDHSAKISFNLATVDLLSKNYAAALENLNQCVQRDPYLAVAYFQRAITEYFLGRLENAQQDFAQAKLNIRNGEFIDYRQLGMPVKLTVEQVQQNQNTLEKIRLQNASRKIAEGDLITLPLETCIFRPAKSLVDNLEKKQFLPQSKVVSYITGYGIEESDRFRKPQPVLKSHSTPVSPETSRKVLPDKEITDIRGTRAWTPPPARPPPRVPPPSSSVTTVIHGNSNSNAFICSPTVKLQAQVSSGCVSVSQLNKGSNHKDGSSAQGYHRIQLAPTPTCIAPGSHPSTPTPPSGFCCQLLDMRSES</sequence>
<evidence type="ECO:0000313" key="3">
    <source>
        <dbReference type="Proteomes" id="UP000245119"/>
    </source>
</evidence>
<dbReference type="Gene3D" id="1.25.40.10">
    <property type="entry name" value="Tetratricopeptide repeat domain"/>
    <property type="match status" value="1"/>
</dbReference>
<organism evidence="2 3">
    <name type="scientific">Pomacea canaliculata</name>
    <name type="common">Golden apple snail</name>
    <dbReference type="NCBI Taxonomy" id="400727"/>
    <lineage>
        <taxon>Eukaryota</taxon>
        <taxon>Metazoa</taxon>
        <taxon>Spiralia</taxon>
        <taxon>Lophotrochozoa</taxon>
        <taxon>Mollusca</taxon>
        <taxon>Gastropoda</taxon>
        <taxon>Caenogastropoda</taxon>
        <taxon>Architaenioglossa</taxon>
        <taxon>Ampullarioidea</taxon>
        <taxon>Ampullariidae</taxon>
        <taxon>Pomacea</taxon>
    </lineage>
</organism>